<dbReference type="PANTHER" id="PTHR38149">
    <property type="entry name" value="ATPASE"/>
    <property type="match status" value="1"/>
</dbReference>
<dbReference type="RefSeq" id="WP_011813865.1">
    <property type="nucleotide sequence ID" value="NC_008789.1"/>
</dbReference>
<keyword evidence="5" id="KW-1185">Reference proteome</keyword>
<reference evidence="5" key="1">
    <citation type="submission" date="2006-12" db="EMBL/GenBank/DDBJ databases">
        <title>Complete sequence of Halorhodospira halophila SL1.</title>
        <authorList>
            <consortium name="US DOE Joint Genome Institute"/>
            <person name="Copeland A."/>
            <person name="Lucas S."/>
            <person name="Lapidus A."/>
            <person name="Barry K."/>
            <person name="Detter J.C."/>
            <person name="Glavina del Rio T."/>
            <person name="Hammon N."/>
            <person name="Israni S."/>
            <person name="Dalin E."/>
            <person name="Tice H."/>
            <person name="Pitluck S."/>
            <person name="Saunders E."/>
            <person name="Brettin T."/>
            <person name="Bruce D."/>
            <person name="Han C."/>
            <person name="Tapia R."/>
            <person name="Schmutz J."/>
            <person name="Larimer F."/>
            <person name="Land M."/>
            <person name="Hauser L."/>
            <person name="Kyrpides N."/>
            <person name="Mikhailova N."/>
            <person name="Hoff W."/>
            <person name="Richardson P."/>
        </authorList>
    </citation>
    <scope>NUCLEOTIDE SEQUENCE [LARGE SCALE GENOMIC DNA]</scope>
    <source>
        <strain evidence="5">DSM 244 / SL1</strain>
    </source>
</reference>
<sequence>MEQLQTLLQRLDGRGYKAYKDIQGRHAFPGFTLCVDKVQADPFAAPSRMRAVVPWQQVALPEPALAGEPRRRAARDYIARAFANEADGEQAVRIDAGAQTVLDRSAVLFTDAGVELRFTVALPARGRTILGRQAAEILCRKLPRIVAGATEAQRLDAAALERHCAAVEDQHALRGQLAERGLVAFVADGAVLPRRSGVDDRPLADAIPFDSPDSLRVTLEAPNAGSISGMGIPRGITLIVGGGFHGKSTLLNALELGVYDHRPGDGRDGVVSLEDAAKIRAEDGRAVHAVDLSPYIGELPFGKSTTAFSTDLASGSTSQAAALQEALEAGSRTLLVDEDTSATNFMIRDRRMQALVARDAEPITPLVDRIAELRDRYGVSTLLVMGGSGDYLDSADTVIQMQDYRPADVTAEARRVATEYATGRHAEIRSPLSWPAMRAVDGRTVRTETKPGKRKVQGRGRDTLLVGREAIDLRAVEQIADAAQVRAIGLLLERLADSGRVEDPPAWVAELLTRHWAQLLPRPDGDLARPRTIEVMAALNRLRGVRFNADGVG</sequence>
<organism evidence="4 5">
    <name type="scientific">Halorhodospira halophila (strain DSM 244 / SL1)</name>
    <name type="common">Ectothiorhodospira halophila (strain DSM 244 / SL1)</name>
    <dbReference type="NCBI Taxonomy" id="349124"/>
    <lineage>
        <taxon>Bacteria</taxon>
        <taxon>Pseudomonadati</taxon>
        <taxon>Pseudomonadota</taxon>
        <taxon>Gammaproteobacteria</taxon>
        <taxon>Chromatiales</taxon>
        <taxon>Ectothiorhodospiraceae</taxon>
        <taxon>Halorhodospira</taxon>
    </lineage>
</organism>
<dbReference type="HOGENOM" id="CLU_021720_2_0_6"/>
<dbReference type="InterPro" id="IPR027417">
    <property type="entry name" value="P-loop_NTPase"/>
</dbReference>
<dbReference type="InterPro" id="IPR046834">
    <property type="entry name" value="ABC_ATPase_C"/>
</dbReference>
<dbReference type="InterPro" id="IPR049069">
    <property type="entry name" value="MRB1590-like_C"/>
</dbReference>
<dbReference type="OrthoDB" id="9809999at2"/>
<dbReference type="PANTHER" id="PTHR38149:SF1">
    <property type="entry name" value="ATPASE"/>
    <property type="match status" value="1"/>
</dbReference>
<feature type="domain" description="ATPase of the ABC class C-terminal" evidence="1">
    <location>
        <begin position="157"/>
        <end position="431"/>
    </location>
</feature>
<dbReference type="Pfam" id="PF20446">
    <property type="entry name" value="ABC_N"/>
    <property type="match status" value="1"/>
</dbReference>
<accession>A1WVY0</accession>
<evidence type="ECO:0000259" key="3">
    <source>
        <dbReference type="Pfam" id="PF21117"/>
    </source>
</evidence>
<feature type="domain" description="MRB1590-like C-terminal" evidence="3">
    <location>
        <begin position="455"/>
        <end position="547"/>
    </location>
</feature>
<evidence type="ECO:0000313" key="5">
    <source>
        <dbReference type="Proteomes" id="UP000000647"/>
    </source>
</evidence>
<dbReference type="STRING" id="349124.Hhal_1066"/>
<feature type="domain" description="ATPase of the ABC class N-terminal" evidence="2">
    <location>
        <begin position="1"/>
        <end position="150"/>
    </location>
</feature>
<dbReference type="SUPFAM" id="SSF52540">
    <property type="entry name" value="P-loop containing nucleoside triphosphate hydrolases"/>
    <property type="match status" value="1"/>
</dbReference>
<dbReference type="InterPro" id="IPR046833">
    <property type="entry name" value="ABC_N"/>
</dbReference>
<proteinExistence type="predicted"/>
<gene>
    <name evidence="4" type="ordered locus">Hhal_1066</name>
</gene>
<dbReference type="eggNOG" id="COG3044">
    <property type="taxonomic scope" value="Bacteria"/>
</dbReference>
<dbReference type="InterPro" id="IPR019195">
    <property type="entry name" value="ABC_ATPase_put"/>
</dbReference>
<evidence type="ECO:0000259" key="2">
    <source>
        <dbReference type="Pfam" id="PF20446"/>
    </source>
</evidence>
<protein>
    <submittedName>
        <fullName evidence="4">Uncharacterized protein</fullName>
    </submittedName>
</protein>
<dbReference type="Pfam" id="PF09818">
    <property type="entry name" value="ABC_ATPase"/>
    <property type="match status" value="1"/>
</dbReference>
<dbReference type="Pfam" id="PF21117">
    <property type="entry name" value="MRB1590_C"/>
    <property type="match status" value="1"/>
</dbReference>
<dbReference type="AlphaFoldDB" id="A1WVY0"/>
<dbReference type="EMBL" id="CP000544">
    <property type="protein sequence ID" value="ABM61842.1"/>
    <property type="molecule type" value="Genomic_DNA"/>
</dbReference>
<reference evidence="4 5" key="2">
    <citation type="journal article" date="2013" name="Stand. Genomic Sci.">
        <title>Complete genome sequence of Halorhodospira halophila SL1.</title>
        <authorList>
            <person name="Challacombe J.F."/>
            <person name="Majid S."/>
            <person name="Deole R."/>
            <person name="Brettin T.S."/>
            <person name="Bruce D."/>
            <person name="Delano S.F."/>
            <person name="Detter J.C."/>
            <person name="Gleasner C.D."/>
            <person name="Han C.S."/>
            <person name="Misra M."/>
            <person name="Reitenga K.G."/>
            <person name="Mikhailova N."/>
            <person name="Woyke T."/>
            <person name="Pitluck S."/>
            <person name="Nolan M."/>
            <person name="Land M.L."/>
            <person name="Saunders E."/>
            <person name="Tapia R."/>
            <person name="Lapidus A."/>
            <person name="Ivanova N."/>
            <person name="Hoff W.D."/>
        </authorList>
    </citation>
    <scope>NUCLEOTIDE SEQUENCE [LARGE SCALE GENOMIC DNA]</scope>
    <source>
        <strain evidence="5">DSM 244 / SL1</strain>
    </source>
</reference>
<dbReference type="Proteomes" id="UP000000647">
    <property type="component" value="Chromosome"/>
</dbReference>
<name>A1WVY0_HALHL</name>
<evidence type="ECO:0000313" key="4">
    <source>
        <dbReference type="EMBL" id="ABM61842.1"/>
    </source>
</evidence>
<evidence type="ECO:0000259" key="1">
    <source>
        <dbReference type="Pfam" id="PF09818"/>
    </source>
</evidence>
<dbReference type="KEGG" id="hha:Hhal_1066"/>